<protein>
    <submittedName>
        <fullName evidence="2">Uncharacterized protein</fullName>
    </submittedName>
</protein>
<dbReference type="Proteomes" id="UP000801492">
    <property type="component" value="Unassembled WGS sequence"/>
</dbReference>
<organism evidence="2 3">
    <name type="scientific">Ignelater luminosus</name>
    <name type="common">Cucubano</name>
    <name type="synonym">Pyrophorus luminosus</name>
    <dbReference type="NCBI Taxonomy" id="2038154"/>
    <lineage>
        <taxon>Eukaryota</taxon>
        <taxon>Metazoa</taxon>
        <taxon>Ecdysozoa</taxon>
        <taxon>Arthropoda</taxon>
        <taxon>Hexapoda</taxon>
        <taxon>Insecta</taxon>
        <taxon>Pterygota</taxon>
        <taxon>Neoptera</taxon>
        <taxon>Endopterygota</taxon>
        <taxon>Coleoptera</taxon>
        <taxon>Polyphaga</taxon>
        <taxon>Elateriformia</taxon>
        <taxon>Elateroidea</taxon>
        <taxon>Elateridae</taxon>
        <taxon>Agrypninae</taxon>
        <taxon>Pyrophorini</taxon>
        <taxon>Ignelater</taxon>
    </lineage>
</organism>
<feature type="non-terminal residue" evidence="2">
    <location>
        <position position="1"/>
    </location>
</feature>
<evidence type="ECO:0000313" key="3">
    <source>
        <dbReference type="Proteomes" id="UP000801492"/>
    </source>
</evidence>
<comment type="caution">
    <text evidence="2">The sequence shown here is derived from an EMBL/GenBank/DDBJ whole genome shotgun (WGS) entry which is preliminary data.</text>
</comment>
<dbReference type="EMBL" id="VTPC01067263">
    <property type="protein sequence ID" value="KAF2889396.1"/>
    <property type="molecule type" value="Genomic_DNA"/>
</dbReference>
<name>A0A8K0G873_IGNLU</name>
<accession>A0A8K0G873</accession>
<keyword evidence="3" id="KW-1185">Reference proteome</keyword>
<feature type="compositionally biased region" description="Basic and acidic residues" evidence="1">
    <location>
        <begin position="13"/>
        <end position="23"/>
    </location>
</feature>
<proteinExistence type="predicted"/>
<dbReference type="AlphaFoldDB" id="A0A8K0G873"/>
<sequence>MHKELTTRSPPRNNEDGEDGQKNIMVEHTESNDADIELEEEVGNTYSLHDSDASVGTKVFSDSDEEDLCALTLDPTKVSQIKSNDFLL</sequence>
<feature type="region of interest" description="Disordered" evidence="1">
    <location>
        <begin position="1"/>
        <end position="23"/>
    </location>
</feature>
<evidence type="ECO:0000256" key="1">
    <source>
        <dbReference type="SAM" id="MobiDB-lite"/>
    </source>
</evidence>
<reference evidence="2" key="1">
    <citation type="submission" date="2019-08" db="EMBL/GenBank/DDBJ databases">
        <title>The genome of the North American firefly Photinus pyralis.</title>
        <authorList>
            <consortium name="Photinus pyralis genome working group"/>
            <person name="Fallon T.R."/>
            <person name="Sander Lower S.E."/>
            <person name="Weng J.-K."/>
        </authorList>
    </citation>
    <scope>NUCLEOTIDE SEQUENCE</scope>
    <source>
        <strain evidence="2">TRF0915ILg1</strain>
        <tissue evidence="2">Whole body</tissue>
    </source>
</reference>
<gene>
    <name evidence="2" type="ORF">ILUMI_16777</name>
</gene>
<evidence type="ECO:0000313" key="2">
    <source>
        <dbReference type="EMBL" id="KAF2889396.1"/>
    </source>
</evidence>